<organism evidence="2 3">
    <name type="scientific">Novosphingobium resinovorum</name>
    <dbReference type="NCBI Taxonomy" id="158500"/>
    <lineage>
        <taxon>Bacteria</taxon>
        <taxon>Pseudomonadati</taxon>
        <taxon>Pseudomonadota</taxon>
        <taxon>Alphaproteobacteria</taxon>
        <taxon>Sphingomonadales</taxon>
        <taxon>Sphingomonadaceae</taxon>
        <taxon>Novosphingobium</taxon>
    </lineage>
</organism>
<reference evidence="3" key="1">
    <citation type="journal article" date="2017" name="J. Biotechnol.">
        <title>Complete genome sequence of Novosphingobium resinovorum SA1, a versatile xenobiotic-degrading bacterium capable of utilizing sulfanilic acid.</title>
        <authorList>
            <person name="Hegedus B."/>
            <person name="Kos P.B."/>
            <person name="Balint B."/>
            <person name="Maroti G."/>
            <person name="Gan H.M."/>
            <person name="Perei K."/>
            <person name="Rakhely G."/>
        </authorList>
    </citation>
    <scope>NUCLEOTIDE SEQUENCE [LARGE SCALE GENOMIC DNA]</scope>
    <source>
        <strain evidence="3">SA1</strain>
    </source>
</reference>
<protein>
    <recommendedName>
        <fullName evidence="4">Peptidase M4</fullName>
    </recommendedName>
</protein>
<evidence type="ECO:0008006" key="4">
    <source>
        <dbReference type="Google" id="ProtNLM"/>
    </source>
</evidence>
<gene>
    <name evidence="2" type="ORF">BES08_00255</name>
</gene>
<dbReference type="SUPFAM" id="SSF55486">
    <property type="entry name" value="Metalloproteases ('zincins'), catalytic domain"/>
    <property type="match status" value="1"/>
</dbReference>
<dbReference type="EMBL" id="CP017075">
    <property type="protein sequence ID" value="AOR75363.1"/>
    <property type="molecule type" value="Genomic_DNA"/>
</dbReference>
<evidence type="ECO:0000256" key="1">
    <source>
        <dbReference type="SAM" id="MobiDB-lite"/>
    </source>
</evidence>
<dbReference type="AlphaFoldDB" id="A0A1D7ZZR5"/>
<dbReference type="RefSeq" id="WP_069707357.1">
    <property type="nucleotide sequence ID" value="NZ_CP017075.1"/>
</dbReference>
<feature type="compositionally biased region" description="Basic and acidic residues" evidence="1">
    <location>
        <begin position="18"/>
        <end position="35"/>
    </location>
</feature>
<dbReference type="Proteomes" id="UP000094626">
    <property type="component" value="Chromosome"/>
</dbReference>
<accession>A0A1D7ZZR5</accession>
<dbReference type="KEGG" id="nre:BES08_00255"/>
<proteinExistence type="predicted"/>
<name>A0A1D7ZZR5_9SPHN</name>
<feature type="region of interest" description="Disordered" evidence="1">
    <location>
        <begin position="18"/>
        <end position="45"/>
    </location>
</feature>
<sequence>MTDGVVITVSPRVLREVRSAEDEADERKRARDRCPAADTAPGIGAETDMPMVRRMRIFAIDPTARSDRGGVVTVSEPYEPLEFSGDGKTLRGRRFAVTLPVWSEDKPQWRSVRTIIDAMKPNSIVTIADAGYPPSLSDPRFIAQMVYATASQLYGTFRKALGREIVLGLMHDPATGEWTRADRFHLSPWETEEAQAWFDPARACVVFGYYKARSDTVGYPPGSRVFTALSHDVIVHEMTHALLDAVKPEFMTATHRDVLAFHEAFADLVAIFQRYSYGELVAAQITEARGDIERLGVLGSLARTFSETAGGGATLRPLIGDLLYDSPEIGDEPHQLGNVLVQAVYRAFQKVAGARIEGLIAIATNGSGILPRGALSPALAQEIAARLGKTAQMFQSMLIRALDYAPPFGITFFTFLRAVISADMRLVPVDDENIRVAWMEAFRHHRIFPSDGLHYAEEQLAWPLPENTPEDVAAFDLAMLSFAQTAFQGNPGDLLSLDIAAIQAARVAAHMNGEEAAAWQALLGLEGAGSETRADIVGLRSFARPGPGGMTEFGTVLEVVCRSFTDRDASGFMGATGASLVYDSAGRLMSCAIEPQQAGAVIGGGGRREDIEGYAVSKEGARSWLLKQGRWQLRPDVARGLCMR</sequence>
<dbReference type="OrthoDB" id="178184at2"/>
<keyword evidence="3" id="KW-1185">Reference proteome</keyword>
<evidence type="ECO:0000313" key="3">
    <source>
        <dbReference type="Proteomes" id="UP000094626"/>
    </source>
</evidence>
<evidence type="ECO:0000313" key="2">
    <source>
        <dbReference type="EMBL" id="AOR75363.1"/>
    </source>
</evidence>